<reference evidence="1 2" key="1">
    <citation type="submission" date="2023-07" db="EMBL/GenBank/DDBJ databases">
        <title>Sorghum-associated microbial communities from plants grown in Nebraska, USA.</title>
        <authorList>
            <person name="Schachtman D."/>
        </authorList>
    </citation>
    <scope>NUCLEOTIDE SEQUENCE [LARGE SCALE GENOMIC DNA]</scope>
    <source>
        <strain evidence="1 2">CC482</strain>
    </source>
</reference>
<comment type="caution">
    <text evidence="1">The sequence shown here is derived from an EMBL/GenBank/DDBJ whole genome shotgun (WGS) entry which is preliminary data.</text>
</comment>
<dbReference type="RefSeq" id="WP_307202652.1">
    <property type="nucleotide sequence ID" value="NZ_JAUSSU010000003.1"/>
</dbReference>
<dbReference type="EMBL" id="JAUSSU010000003">
    <property type="protein sequence ID" value="MDQ0112094.1"/>
    <property type="molecule type" value="Genomic_DNA"/>
</dbReference>
<dbReference type="SUPFAM" id="SSF55729">
    <property type="entry name" value="Acyl-CoA N-acyltransferases (Nat)"/>
    <property type="match status" value="1"/>
</dbReference>
<gene>
    <name evidence="1" type="ORF">J2T15_001529</name>
</gene>
<dbReference type="Gene3D" id="3.40.630.30">
    <property type="match status" value="1"/>
</dbReference>
<sequence length="188" mass="21899">MFKRVENELELAMFNGIWTTVWREKGFELEFSDKSLAKYIVVTDEGHCVGTAEFKPYSIKDSELNETAPFHEHPDVIAAADEIVEIDKMAILRSYRGRYISDLLSACVYFAEGERIKYFVSLLEPVFLRALKVSFRVPLKKLGDKIFYKGDYVNPVLIDVEQIYQNKHRFDWVVYSQAALQRRRVAAE</sequence>
<evidence type="ECO:0000313" key="2">
    <source>
        <dbReference type="Proteomes" id="UP001229346"/>
    </source>
</evidence>
<proteinExistence type="predicted"/>
<name>A0ABT9U102_PAEHA</name>
<evidence type="ECO:0000313" key="1">
    <source>
        <dbReference type="EMBL" id="MDQ0112094.1"/>
    </source>
</evidence>
<dbReference type="InterPro" id="IPR016181">
    <property type="entry name" value="Acyl_CoA_acyltransferase"/>
</dbReference>
<accession>A0ABT9U102</accession>
<dbReference type="Proteomes" id="UP001229346">
    <property type="component" value="Unassembled WGS sequence"/>
</dbReference>
<organism evidence="1 2">
    <name type="scientific">Paenibacillus harenae</name>
    <dbReference type="NCBI Taxonomy" id="306543"/>
    <lineage>
        <taxon>Bacteria</taxon>
        <taxon>Bacillati</taxon>
        <taxon>Bacillota</taxon>
        <taxon>Bacilli</taxon>
        <taxon>Bacillales</taxon>
        <taxon>Paenibacillaceae</taxon>
        <taxon>Paenibacillus</taxon>
    </lineage>
</organism>
<keyword evidence="2" id="KW-1185">Reference proteome</keyword>
<evidence type="ECO:0008006" key="3">
    <source>
        <dbReference type="Google" id="ProtNLM"/>
    </source>
</evidence>
<protein>
    <recommendedName>
        <fullName evidence="3">GNAT family N-acetyltransferase</fullName>
    </recommendedName>
</protein>